<reference evidence="3 4" key="1">
    <citation type="submission" date="2023-11" db="EMBL/GenBank/DDBJ databases">
        <title>Halocaridina rubra genome assembly.</title>
        <authorList>
            <person name="Smith C."/>
        </authorList>
    </citation>
    <scope>NUCLEOTIDE SEQUENCE [LARGE SCALE GENOMIC DNA]</scope>
    <source>
        <strain evidence="3">EP-1</strain>
        <tissue evidence="3">Whole</tissue>
    </source>
</reference>
<keyword evidence="2" id="KW-0812">Transmembrane</keyword>
<evidence type="ECO:0000256" key="1">
    <source>
        <dbReference type="SAM" id="MobiDB-lite"/>
    </source>
</evidence>
<feature type="region of interest" description="Disordered" evidence="1">
    <location>
        <begin position="435"/>
        <end position="550"/>
    </location>
</feature>
<feature type="transmembrane region" description="Helical" evidence="2">
    <location>
        <begin position="47"/>
        <end position="77"/>
    </location>
</feature>
<dbReference type="EMBL" id="JAXCGZ010017862">
    <property type="protein sequence ID" value="KAK7067666.1"/>
    <property type="molecule type" value="Genomic_DNA"/>
</dbReference>
<feature type="compositionally biased region" description="Basic and acidic residues" evidence="1">
    <location>
        <begin position="519"/>
        <end position="535"/>
    </location>
</feature>
<comment type="caution">
    <text evidence="3">The sequence shown here is derived from an EMBL/GenBank/DDBJ whole genome shotgun (WGS) entry which is preliminary data.</text>
</comment>
<feature type="non-terminal residue" evidence="3">
    <location>
        <position position="1"/>
    </location>
</feature>
<feature type="compositionally biased region" description="Polar residues" evidence="1">
    <location>
        <begin position="603"/>
        <end position="615"/>
    </location>
</feature>
<feature type="compositionally biased region" description="Polar residues" evidence="1">
    <location>
        <begin position="474"/>
        <end position="489"/>
    </location>
</feature>
<feature type="compositionally biased region" description="Basic and acidic residues" evidence="1">
    <location>
        <begin position="494"/>
        <end position="510"/>
    </location>
</feature>
<feature type="compositionally biased region" description="Polar residues" evidence="1">
    <location>
        <begin position="536"/>
        <end position="550"/>
    </location>
</feature>
<evidence type="ECO:0000313" key="4">
    <source>
        <dbReference type="Proteomes" id="UP001381693"/>
    </source>
</evidence>
<name>A0AAN8WKE8_HALRR</name>
<dbReference type="AlphaFoldDB" id="A0AAN8WKE8"/>
<feature type="compositionally biased region" description="Basic and acidic residues" evidence="1">
    <location>
        <begin position="624"/>
        <end position="680"/>
    </location>
</feature>
<keyword evidence="4" id="KW-1185">Reference proteome</keyword>
<keyword evidence="2" id="KW-1133">Transmembrane helix</keyword>
<proteinExistence type="predicted"/>
<feature type="compositionally biased region" description="Basic residues" evidence="1">
    <location>
        <begin position="445"/>
        <end position="454"/>
    </location>
</feature>
<evidence type="ECO:0000313" key="3">
    <source>
        <dbReference type="EMBL" id="KAK7067666.1"/>
    </source>
</evidence>
<protein>
    <submittedName>
        <fullName evidence="3">Uncharacterized protein</fullName>
    </submittedName>
</protein>
<dbReference type="Proteomes" id="UP001381693">
    <property type="component" value="Unassembled WGS sequence"/>
</dbReference>
<feature type="region of interest" description="Disordered" evidence="1">
    <location>
        <begin position="566"/>
        <end position="702"/>
    </location>
</feature>
<gene>
    <name evidence="3" type="ORF">SK128_006969</name>
</gene>
<evidence type="ECO:0000256" key="2">
    <source>
        <dbReference type="SAM" id="Phobius"/>
    </source>
</evidence>
<accession>A0AAN8WKE8</accession>
<organism evidence="3 4">
    <name type="scientific">Halocaridina rubra</name>
    <name type="common">Hawaiian red shrimp</name>
    <dbReference type="NCBI Taxonomy" id="373956"/>
    <lineage>
        <taxon>Eukaryota</taxon>
        <taxon>Metazoa</taxon>
        <taxon>Ecdysozoa</taxon>
        <taxon>Arthropoda</taxon>
        <taxon>Crustacea</taxon>
        <taxon>Multicrustacea</taxon>
        <taxon>Malacostraca</taxon>
        <taxon>Eumalacostraca</taxon>
        <taxon>Eucarida</taxon>
        <taxon>Decapoda</taxon>
        <taxon>Pleocyemata</taxon>
        <taxon>Caridea</taxon>
        <taxon>Atyoidea</taxon>
        <taxon>Atyidae</taxon>
        <taxon>Halocaridina</taxon>
    </lineage>
</organism>
<keyword evidence="2" id="KW-0472">Membrane</keyword>
<sequence>SAVKAKVLYEFKTVVNVEEISQRLNTTRPLVANGANIQVLESRKNSYLAGVVVLCIFLAIIIIIVILCWMCPGCMLYDSRKKRKVVGDENAEPVSYIRVDEQGNYRQGYQDEKIWWDYLPNCCTDIATYCGVPRPKRNVGRLAWSGDERQRYWQFGGGGEGAQLDDRGRRGPRDMVLLEDLDQQARMIRADSRNSQNSQDGRRMFMVRDQRGIPQMAQNLREGEHYIMEDIDDTPRQLDPRAMAMNDPRYMGMNDPRGMQMDDPRAMGMNDPRGMGMNDPRGMQPRGPPQDDNATYARQGNVEVLRLRASPRGAVLRDDGATGRRVRQMRRAGGESEEAVLLQQELQRRRTLLHEDAGGGGLSSRHVEGQSVGVTPRMDLEDGRGYVQQSMRYLHNDNPHLSDVQIQTEEYANRAEHLVPRLRIRTPIEEETNSLLEAEGIRSSRRERHKKKHSSQTPIEPQVHEDNISRRSVRVTQPPNTLYQHTKSSILRFETNKAKMDEESKKESTSRRSSMSGVDGRRSSSVDSKLTDGRRSINQGSLDGRRSNSQAAIDGQLSNSQAALEIQRRSSLPGMDATGLEREAARRSVRRGSLGQPDRQDESLQVTDGRITQQGEYDDDIGEDREKRRQKKESTPRYMEWYDKNKDQKHESKEKKSTKSVSEDAEVRVSGEGSESRTKIVSEVPQSNAQEPPRVPNVDGTTINVTDDLKAKDGDEELRNIMDGEINLGMSGSQLFENDAEMEEAIKAGRRRKRNHLLEKKSIFTIAYDDMQTDQLRPESAAAEP</sequence>